<protein>
    <submittedName>
        <fullName evidence="1">Uncharacterized protein</fullName>
    </submittedName>
</protein>
<name>A0AAV4EUK0_9GAST</name>
<dbReference type="Proteomes" id="UP000762676">
    <property type="component" value="Unassembled WGS sequence"/>
</dbReference>
<dbReference type="EMBL" id="BMAT01003865">
    <property type="protein sequence ID" value="GFR63846.1"/>
    <property type="molecule type" value="Genomic_DNA"/>
</dbReference>
<proteinExistence type="predicted"/>
<organism evidence="1 2">
    <name type="scientific">Elysia marginata</name>
    <dbReference type="NCBI Taxonomy" id="1093978"/>
    <lineage>
        <taxon>Eukaryota</taxon>
        <taxon>Metazoa</taxon>
        <taxon>Spiralia</taxon>
        <taxon>Lophotrochozoa</taxon>
        <taxon>Mollusca</taxon>
        <taxon>Gastropoda</taxon>
        <taxon>Heterobranchia</taxon>
        <taxon>Euthyneura</taxon>
        <taxon>Panpulmonata</taxon>
        <taxon>Sacoglossa</taxon>
        <taxon>Placobranchoidea</taxon>
        <taxon>Plakobranchidae</taxon>
        <taxon>Elysia</taxon>
    </lineage>
</organism>
<gene>
    <name evidence="1" type="ORF">ElyMa_001906200</name>
</gene>
<keyword evidence="2" id="KW-1185">Reference proteome</keyword>
<evidence type="ECO:0000313" key="1">
    <source>
        <dbReference type="EMBL" id="GFR63846.1"/>
    </source>
</evidence>
<comment type="caution">
    <text evidence="1">The sequence shown here is derived from an EMBL/GenBank/DDBJ whole genome shotgun (WGS) entry which is preliminary data.</text>
</comment>
<sequence length="75" mass="8628">MVEAWELLFFSSPKRVRSSSAIRAGSHKNLPEPNQIREDRNLRLSQTVDAWRRHGVPSNRHHDELDGFIPPTVLA</sequence>
<reference evidence="1 2" key="1">
    <citation type="journal article" date="2021" name="Elife">
        <title>Chloroplast acquisition without the gene transfer in kleptoplastic sea slugs, Plakobranchus ocellatus.</title>
        <authorList>
            <person name="Maeda T."/>
            <person name="Takahashi S."/>
            <person name="Yoshida T."/>
            <person name="Shimamura S."/>
            <person name="Takaki Y."/>
            <person name="Nagai Y."/>
            <person name="Toyoda A."/>
            <person name="Suzuki Y."/>
            <person name="Arimoto A."/>
            <person name="Ishii H."/>
            <person name="Satoh N."/>
            <person name="Nishiyama T."/>
            <person name="Hasebe M."/>
            <person name="Maruyama T."/>
            <person name="Minagawa J."/>
            <person name="Obokata J."/>
            <person name="Shigenobu S."/>
        </authorList>
    </citation>
    <scope>NUCLEOTIDE SEQUENCE [LARGE SCALE GENOMIC DNA]</scope>
</reference>
<accession>A0AAV4EUK0</accession>
<dbReference type="AlphaFoldDB" id="A0AAV4EUK0"/>
<evidence type="ECO:0000313" key="2">
    <source>
        <dbReference type="Proteomes" id="UP000762676"/>
    </source>
</evidence>